<dbReference type="InterPro" id="IPR015421">
    <property type="entry name" value="PyrdxlP-dep_Trfase_major"/>
</dbReference>
<dbReference type="GO" id="GO:0004069">
    <property type="term" value="F:L-aspartate:2-oxoglutarate aminotransferase activity"/>
    <property type="evidence" value="ECO:0007669"/>
    <property type="project" value="UniProtKB-EC"/>
</dbReference>
<dbReference type="InterPro" id="IPR015424">
    <property type="entry name" value="PyrdxlP-dep_Trfase"/>
</dbReference>
<proteinExistence type="predicted"/>
<gene>
    <name evidence="2" type="ORF">NBRC111893_541</name>
</gene>
<dbReference type="Gene3D" id="3.40.640.10">
    <property type="entry name" value="Type I PLP-dependent aspartate aminotransferase-like (Major domain)"/>
    <property type="match status" value="1"/>
</dbReference>
<keyword evidence="2" id="KW-0032">Aminotransferase</keyword>
<reference evidence="2 3" key="1">
    <citation type="submission" date="2017-11" db="EMBL/GenBank/DDBJ databases">
        <title>Draft Genome Sequence of Lactobacillus curieae NBRC 111893 isolated from Koso, a Japanese sugar-Vegetable Fermented Beverage.</title>
        <authorList>
            <person name="Chiou T.Y."/>
            <person name="Oshima K."/>
            <person name="Suda W."/>
            <person name="Hattori M."/>
            <person name="Takahashi T."/>
        </authorList>
    </citation>
    <scope>NUCLEOTIDE SEQUENCE [LARGE SCALE GENOMIC DNA]</scope>
    <source>
        <strain evidence="2 3">NBRC111893</strain>
    </source>
</reference>
<sequence>MICLNNANNPTGTVLDTTFLKQVVEIAKSVDAYVLVDEVYLPLDNPDSFTSIVDLYDKGIATNSLSKPIRFPELESVGLILTQKSLTYSESIVTTL</sequence>
<comment type="caution">
    <text evidence="2">The sequence shown here is derived from an EMBL/GenBank/DDBJ whole genome shotgun (WGS) entry which is preliminary data.</text>
</comment>
<dbReference type="PANTHER" id="PTHR43510">
    <property type="entry name" value="AMINOTRANSFERASE FUNCTION, HYPOTHETICAL (EUROFUNG)"/>
    <property type="match status" value="1"/>
</dbReference>
<name>A0A401FJ45_9LACO</name>
<keyword evidence="3" id="KW-1185">Reference proteome</keyword>
<keyword evidence="2" id="KW-0808">Transferase</keyword>
<dbReference type="SUPFAM" id="SSF53383">
    <property type="entry name" value="PLP-dependent transferases"/>
    <property type="match status" value="1"/>
</dbReference>
<dbReference type="Pfam" id="PF00155">
    <property type="entry name" value="Aminotran_1_2"/>
    <property type="match status" value="1"/>
</dbReference>
<dbReference type="AlphaFoldDB" id="A0A401FJ45"/>
<feature type="domain" description="Aminotransferase class I/classII large" evidence="1">
    <location>
        <begin position="1"/>
        <end position="67"/>
    </location>
</feature>
<evidence type="ECO:0000313" key="3">
    <source>
        <dbReference type="Proteomes" id="UP000286974"/>
    </source>
</evidence>
<accession>A0A401FJ45</accession>
<organism evidence="2 3">
    <name type="scientific">Lentilactobacillus kosonis</name>
    <dbReference type="NCBI Taxonomy" id="2810561"/>
    <lineage>
        <taxon>Bacteria</taxon>
        <taxon>Bacillati</taxon>
        <taxon>Bacillota</taxon>
        <taxon>Bacilli</taxon>
        <taxon>Lactobacillales</taxon>
        <taxon>Lactobacillaceae</taxon>
        <taxon>Lentilactobacillus</taxon>
    </lineage>
</organism>
<evidence type="ECO:0000313" key="2">
    <source>
        <dbReference type="EMBL" id="GAY72395.1"/>
    </source>
</evidence>
<dbReference type="EC" id="2.6.1.1" evidence="2"/>
<dbReference type="EMBL" id="BEXA01000001">
    <property type="protein sequence ID" value="GAY72395.1"/>
    <property type="molecule type" value="Genomic_DNA"/>
</dbReference>
<protein>
    <submittedName>
        <fullName evidence="2">Aspartate aminotransferase</fullName>
        <ecNumber evidence="2">2.6.1.1</ecNumber>
    </submittedName>
</protein>
<evidence type="ECO:0000259" key="1">
    <source>
        <dbReference type="Pfam" id="PF00155"/>
    </source>
</evidence>
<dbReference type="Proteomes" id="UP000286974">
    <property type="component" value="Unassembled WGS sequence"/>
</dbReference>
<dbReference type="GO" id="GO:0030170">
    <property type="term" value="F:pyridoxal phosphate binding"/>
    <property type="evidence" value="ECO:0007669"/>
    <property type="project" value="InterPro"/>
</dbReference>
<dbReference type="PANTHER" id="PTHR43510:SF1">
    <property type="entry name" value="AMINOTRANSFERASE FUNCTION, HYPOTHETICAL (EUROFUNG)"/>
    <property type="match status" value="1"/>
</dbReference>
<dbReference type="InterPro" id="IPR004839">
    <property type="entry name" value="Aminotransferase_I/II_large"/>
</dbReference>